<dbReference type="CDD" id="cd02947">
    <property type="entry name" value="TRX_family"/>
    <property type="match status" value="1"/>
</dbReference>
<evidence type="ECO:0000259" key="1">
    <source>
        <dbReference type="Pfam" id="PF00085"/>
    </source>
</evidence>
<dbReference type="InterPro" id="IPR013766">
    <property type="entry name" value="Thioredoxin_domain"/>
</dbReference>
<dbReference type="Proteomes" id="UP000321816">
    <property type="component" value="Chromosome"/>
</dbReference>
<dbReference type="KEGG" id="ahal:FTX54_008245"/>
<name>A0AAJ8LY58_9BACI</name>
<protein>
    <submittedName>
        <fullName evidence="2">Thioredoxin family protein</fullName>
    </submittedName>
</protein>
<dbReference type="AlphaFoldDB" id="A0AAJ8LY58"/>
<dbReference type="Gene3D" id="3.40.30.10">
    <property type="entry name" value="Glutaredoxin"/>
    <property type="match status" value="1"/>
</dbReference>
<dbReference type="Pfam" id="PF00085">
    <property type="entry name" value="Thioredoxin"/>
    <property type="match status" value="1"/>
</dbReference>
<proteinExistence type="predicted"/>
<reference evidence="2 3" key="1">
    <citation type="submission" date="2024-01" db="EMBL/GenBank/DDBJ databases">
        <title>Complete Genome Sequence of Alkalicoccus halolimnae BZ-SZ-XJ29T, a Moderately Halophilic Bacterium Isolated from a Salt Lake.</title>
        <authorList>
            <person name="Zhao B."/>
        </authorList>
    </citation>
    <scope>NUCLEOTIDE SEQUENCE [LARGE SCALE GENOMIC DNA]</scope>
    <source>
        <strain evidence="2 3">BZ-SZ-XJ29</strain>
    </source>
</reference>
<dbReference type="InterPro" id="IPR036249">
    <property type="entry name" value="Thioredoxin-like_sf"/>
</dbReference>
<dbReference type="RefSeq" id="WP_246125529.1">
    <property type="nucleotide sequence ID" value="NZ_CP144914.1"/>
</dbReference>
<evidence type="ECO:0000313" key="2">
    <source>
        <dbReference type="EMBL" id="WWD81514.1"/>
    </source>
</evidence>
<organism evidence="2 3">
    <name type="scientific">Alkalicoccus halolimnae</name>
    <dbReference type="NCBI Taxonomy" id="1667239"/>
    <lineage>
        <taxon>Bacteria</taxon>
        <taxon>Bacillati</taxon>
        <taxon>Bacillota</taxon>
        <taxon>Bacilli</taxon>
        <taxon>Bacillales</taxon>
        <taxon>Bacillaceae</taxon>
        <taxon>Alkalicoccus</taxon>
    </lineage>
</organism>
<dbReference type="EMBL" id="CP144914">
    <property type="protein sequence ID" value="WWD81514.1"/>
    <property type="molecule type" value="Genomic_DNA"/>
</dbReference>
<evidence type="ECO:0000313" key="3">
    <source>
        <dbReference type="Proteomes" id="UP000321816"/>
    </source>
</evidence>
<accession>A0AAJ8LY58</accession>
<keyword evidence="3" id="KW-1185">Reference proteome</keyword>
<feature type="domain" description="Thioredoxin" evidence="1">
    <location>
        <begin position="11"/>
        <end position="93"/>
    </location>
</feature>
<gene>
    <name evidence="2" type="ORF">FTX54_008245</name>
</gene>
<dbReference type="SUPFAM" id="SSF52833">
    <property type="entry name" value="Thioredoxin-like"/>
    <property type="match status" value="1"/>
</dbReference>
<sequence length="101" mass="12043">MQEKADEFYNDEQRILYFYTPLCGTCAVAEKYIKIVEEMDSVSEVRKLDINYWPKLAEAWKIESVPCLIRIEKNNSTKKMYAMENVLKIYEFIRGDNNDRT</sequence>